<evidence type="ECO:0000259" key="8">
    <source>
        <dbReference type="Pfam" id="PF10513"/>
    </source>
</evidence>
<feature type="region of interest" description="Disordered" evidence="7">
    <location>
        <begin position="288"/>
        <end position="322"/>
    </location>
</feature>
<organism evidence="9 10">
    <name type="scientific">Auxenochlorella protothecoides</name>
    <name type="common">Green microalga</name>
    <name type="synonym">Chlorella protothecoides</name>
    <dbReference type="NCBI Taxonomy" id="3075"/>
    <lineage>
        <taxon>Eukaryota</taxon>
        <taxon>Viridiplantae</taxon>
        <taxon>Chlorophyta</taxon>
        <taxon>core chlorophytes</taxon>
        <taxon>Trebouxiophyceae</taxon>
        <taxon>Chlorellales</taxon>
        <taxon>Chlorellaceae</taxon>
        <taxon>Auxenochlorella</taxon>
    </lineage>
</organism>
<gene>
    <name evidence="9" type="ORF">APUTEX25_000685</name>
</gene>
<feature type="compositionally biased region" description="Basic residues" evidence="7">
    <location>
        <begin position="306"/>
        <end position="317"/>
    </location>
</feature>
<comment type="subcellular location">
    <subcellularLocation>
        <location evidence="1 6">Nucleus</location>
    </subcellularLocation>
</comment>
<feature type="compositionally biased region" description="Low complexity" evidence="7">
    <location>
        <begin position="531"/>
        <end position="545"/>
    </location>
</feature>
<dbReference type="PANTHER" id="PTHR14898">
    <property type="entry name" value="ENHANCER OF POLYCOMB"/>
    <property type="match status" value="1"/>
</dbReference>
<feature type="domain" description="Enhancer of polycomb-like N-terminal" evidence="8">
    <location>
        <begin position="122"/>
        <end position="212"/>
    </location>
</feature>
<evidence type="ECO:0000313" key="10">
    <source>
        <dbReference type="Proteomes" id="UP000279271"/>
    </source>
</evidence>
<comment type="caution">
    <text evidence="9">The sequence shown here is derived from an EMBL/GenBank/DDBJ whole genome shotgun (WGS) entry which is preliminary data.</text>
</comment>
<evidence type="ECO:0000256" key="2">
    <source>
        <dbReference type="ARBA" id="ARBA00008035"/>
    </source>
</evidence>
<dbReference type="GO" id="GO:0035267">
    <property type="term" value="C:NuA4 histone acetyltransferase complex"/>
    <property type="evidence" value="ECO:0007669"/>
    <property type="project" value="InterPro"/>
</dbReference>
<evidence type="ECO:0000313" key="9">
    <source>
        <dbReference type="EMBL" id="RMZ52410.1"/>
    </source>
</evidence>
<dbReference type="EMBL" id="QOKY01000206">
    <property type="protein sequence ID" value="RMZ52410.1"/>
    <property type="molecule type" value="Genomic_DNA"/>
</dbReference>
<dbReference type="InterPro" id="IPR019542">
    <property type="entry name" value="Enhancer_polycomb-like_N"/>
</dbReference>
<keyword evidence="3 6" id="KW-0805">Transcription regulation</keyword>
<name>A0A3M7KRH8_AUXPR</name>
<proteinExistence type="inferred from homology"/>
<dbReference type="Proteomes" id="UP000279271">
    <property type="component" value="Unassembled WGS sequence"/>
</dbReference>
<dbReference type="AlphaFoldDB" id="A0A3M7KRH8"/>
<evidence type="ECO:0000256" key="4">
    <source>
        <dbReference type="ARBA" id="ARBA00023163"/>
    </source>
</evidence>
<evidence type="ECO:0000256" key="6">
    <source>
        <dbReference type="RuleBase" id="RU361124"/>
    </source>
</evidence>
<dbReference type="GO" id="GO:0005634">
    <property type="term" value="C:nucleus"/>
    <property type="evidence" value="ECO:0007669"/>
    <property type="project" value="UniProtKB-SubCell"/>
</dbReference>
<evidence type="ECO:0000256" key="3">
    <source>
        <dbReference type="ARBA" id="ARBA00023015"/>
    </source>
</evidence>
<protein>
    <recommendedName>
        <fullName evidence="6">Enhancer of polycomb-like protein</fullName>
    </recommendedName>
</protein>
<keyword evidence="5 6" id="KW-0539">Nucleus</keyword>
<accession>A0A3M7KRH8</accession>
<comment type="similarity">
    <text evidence="2 6">Belongs to the enhancer of polycomb family.</text>
</comment>
<sequence>YGVNPDARNVLVLVFSQNLVDWRIATTVLVPNDGLDWEASLWFTGYQYVDWQTDGPDIVMAVRTAYQAMASTRAFRARPVDISRALPIVRDLTLLDSTEGLPAREVVHNHAALDADNEKPKMISQADGKGGKEIPIPGVKTIPSYERDYLPSWKDQNTYIRDRGTAEQEFELVEYDLDSEDERWLQDLNNGQVINMERLPKARLEMMLWKLEIHNAAATDRALAFAGATAAERMSVAACSTTDHMPREEALQMLEESCTGRDVLRATVYDYWLEKRRRLGRPMLRRLQALTPPNDNNPYNVFRPRERVHRPQTRRRRENNEDSLDKLRMVRENVLKALDLFEMLVKRERKKRDLLFVATDLQQIQLKLRHEPRGRSEQIEEQYLAASKSKSVKRPLGFELPEAAPVTNNKLLEKLKKTKRRACTPRIGRGGRLIMDRCQPFLAEWEAPAEDEESKQLPLYEQPNPYTEWLEKRDLAQAALQKLQAGEKLRIPQSLADGIDGVNGHAETAKVKEEPDGAVPDENGSLGAGGAARRAGSRPSRSGSRQNLASQ</sequence>
<dbReference type="GO" id="GO:0006357">
    <property type="term" value="P:regulation of transcription by RNA polymerase II"/>
    <property type="evidence" value="ECO:0007669"/>
    <property type="project" value="InterPro"/>
</dbReference>
<evidence type="ECO:0000256" key="1">
    <source>
        <dbReference type="ARBA" id="ARBA00004123"/>
    </source>
</evidence>
<dbReference type="Pfam" id="PF10513">
    <property type="entry name" value="EPL1"/>
    <property type="match status" value="1"/>
</dbReference>
<reference evidence="10" key="1">
    <citation type="journal article" date="2018" name="Algal Res.">
        <title>Characterization of plant carbon substrate utilization by Auxenochlorella protothecoides.</title>
        <authorList>
            <person name="Vogler B.W."/>
            <person name="Starkenburg S.R."/>
            <person name="Sudasinghe N."/>
            <person name="Schambach J.Y."/>
            <person name="Rollin J.A."/>
            <person name="Pattathil S."/>
            <person name="Barry A.N."/>
        </authorList>
    </citation>
    <scope>NUCLEOTIDE SEQUENCE [LARGE SCALE GENOMIC DNA]</scope>
    <source>
        <strain evidence="10">UTEX 25</strain>
    </source>
</reference>
<dbReference type="InterPro" id="IPR024943">
    <property type="entry name" value="Enhancer_polycomb"/>
</dbReference>
<evidence type="ECO:0000256" key="7">
    <source>
        <dbReference type="SAM" id="MobiDB-lite"/>
    </source>
</evidence>
<keyword evidence="4 6" id="KW-0804">Transcription</keyword>
<evidence type="ECO:0000256" key="5">
    <source>
        <dbReference type="ARBA" id="ARBA00023242"/>
    </source>
</evidence>
<feature type="region of interest" description="Disordered" evidence="7">
    <location>
        <begin position="496"/>
        <end position="551"/>
    </location>
</feature>
<feature type="non-terminal residue" evidence="9">
    <location>
        <position position="1"/>
    </location>
</feature>